<comment type="similarity">
    <text evidence="5">Belongs to the peptidase C19 family.</text>
</comment>
<dbReference type="PROSITE" id="PS50235">
    <property type="entry name" value="USP_3"/>
    <property type="match status" value="1"/>
</dbReference>
<dbReference type="GO" id="GO:0004843">
    <property type="term" value="F:cysteine-type deubiquitinase activity"/>
    <property type="evidence" value="ECO:0007669"/>
    <property type="project" value="UniProtKB-EC"/>
</dbReference>
<feature type="compositionally biased region" description="Gly residues" evidence="17">
    <location>
        <begin position="29"/>
        <end position="41"/>
    </location>
</feature>
<evidence type="ECO:0000256" key="3">
    <source>
        <dbReference type="ARBA" id="ARBA00004556"/>
    </source>
</evidence>
<keyword evidence="10" id="KW-0479">Metal-binding</keyword>
<keyword evidence="12" id="KW-0378">Hydrolase</keyword>
<keyword evidence="16" id="KW-0687">Ribonucleoprotein</keyword>
<dbReference type="EMBL" id="LR023905">
    <property type="protein sequence ID" value="SVE93524.1"/>
    <property type="molecule type" value="mRNA"/>
</dbReference>
<keyword evidence="15" id="KW-0689">Ribosomal protein</keyword>
<dbReference type="InterPro" id="IPR021131">
    <property type="entry name" value="Ribosomal_uL15/eL18"/>
</dbReference>
<dbReference type="GO" id="GO:0006412">
    <property type="term" value="P:translation"/>
    <property type="evidence" value="ECO:0007669"/>
    <property type="project" value="InterPro"/>
</dbReference>
<keyword evidence="7" id="KW-0963">Cytoplasm</keyword>
<feature type="compositionally biased region" description="Polar residues" evidence="17">
    <location>
        <begin position="356"/>
        <end position="369"/>
    </location>
</feature>
<keyword evidence="11" id="KW-0833">Ubl conjugation pathway</keyword>
<dbReference type="GO" id="GO:0046872">
    <property type="term" value="F:metal ion binding"/>
    <property type="evidence" value="ECO:0007669"/>
    <property type="project" value="UniProtKB-KW"/>
</dbReference>
<evidence type="ECO:0000256" key="12">
    <source>
        <dbReference type="ARBA" id="ARBA00022801"/>
    </source>
</evidence>
<keyword evidence="14" id="KW-0862">Zinc</keyword>
<evidence type="ECO:0000256" key="2">
    <source>
        <dbReference type="ARBA" id="ARBA00004300"/>
    </source>
</evidence>
<dbReference type="SMART" id="SM01052">
    <property type="entry name" value="CAP_GLY"/>
    <property type="match status" value="1"/>
</dbReference>
<evidence type="ECO:0000256" key="1">
    <source>
        <dbReference type="ARBA" id="ARBA00000707"/>
    </source>
</evidence>
<evidence type="ECO:0000256" key="9">
    <source>
        <dbReference type="ARBA" id="ARBA00022670"/>
    </source>
</evidence>
<gene>
    <name evidence="19" type="primary">EOG090X03LH</name>
</gene>
<feature type="region of interest" description="Disordered" evidence="17">
    <location>
        <begin position="263"/>
        <end position="284"/>
    </location>
</feature>
<dbReference type="InterPro" id="IPR001394">
    <property type="entry name" value="Peptidase_C19_UCH"/>
</dbReference>
<dbReference type="HAMAP" id="MF_01341">
    <property type="entry name" value="Ribosomal_uL15"/>
    <property type="match status" value="1"/>
</dbReference>
<feature type="domain" description="USP" evidence="18">
    <location>
        <begin position="534"/>
        <end position="886"/>
    </location>
</feature>
<evidence type="ECO:0000256" key="13">
    <source>
        <dbReference type="ARBA" id="ARBA00022807"/>
    </source>
</evidence>
<keyword evidence="13" id="KW-0788">Thiol protease</keyword>
<dbReference type="SUPFAM" id="SSF52080">
    <property type="entry name" value="Ribosomal proteins L15p and L18e"/>
    <property type="match status" value="1"/>
</dbReference>
<dbReference type="SUPFAM" id="SSF74924">
    <property type="entry name" value="Cap-Gly domain"/>
    <property type="match status" value="1"/>
</dbReference>
<dbReference type="Pfam" id="PF00828">
    <property type="entry name" value="Ribosomal_L27A"/>
    <property type="match status" value="1"/>
</dbReference>
<keyword evidence="8" id="KW-0597">Phosphoprotein</keyword>
<dbReference type="Gene3D" id="3.90.70.10">
    <property type="entry name" value="Cysteine proteinases"/>
    <property type="match status" value="1"/>
</dbReference>
<dbReference type="SUPFAM" id="SSF54001">
    <property type="entry name" value="Cysteine proteinases"/>
    <property type="match status" value="1"/>
</dbReference>
<protein>
    <recommendedName>
        <fullName evidence="6">ubiquitinyl hydrolase 1</fullName>
        <ecNumber evidence="6">3.4.19.12</ecNumber>
    </recommendedName>
</protein>
<accession>A0A4Y7NLP8</accession>
<feature type="region of interest" description="Disordered" evidence="17">
    <location>
        <begin position="13"/>
        <end position="45"/>
    </location>
</feature>
<dbReference type="PANTHER" id="PTHR11830">
    <property type="entry name" value="40S RIBOSOMAL PROTEIN S3A"/>
    <property type="match status" value="1"/>
</dbReference>
<dbReference type="FunFam" id="3.90.70.10:FF:000009">
    <property type="entry name" value="Putative ubiquitin carboxyl-terminal hydrolase CYLD"/>
    <property type="match status" value="1"/>
</dbReference>
<dbReference type="Gene3D" id="2.30.30.190">
    <property type="entry name" value="CAP Gly-rich-like domain"/>
    <property type="match status" value="1"/>
</dbReference>
<evidence type="ECO:0000256" key="6">
    <source>
        <dbReference type="ARBA" id="ARBA00012759"/>
    </source>
</evidence>
<evidence type="ECO:0000313" key="19">
    <source>
        <dbReference type="EMBL" id="SVE93524.1"/>
    </source>
</evidence>
<dbReference type="InterPro" id="IPR000938">
    <property type="entry name" value="CAP-Gly_domain"/>
</dbReference>
<dbReference type="GO" id="GO:0015934">
    <property type="term" value="C:large ribosomal subunit"/>
    <property type="evidence" value="ECO:0007669"/>
    <property type="project" value="InterPro"/>
</dbReference>
<dbReference type="GO" id="GO:0005813">
    <property type="term" value="C:centrosome"/>
    <property type="evidence" value="ECO:0007669"/>
    <property type="project" value="UniProtKB-SubCell"/>
</dbReference>
<evidence type="ECO:0000256" key="17">
    <source>
        <dbReference type="SAM" id="MobiDB-lite"/>
    </source>
</evidence>
<dbReference type="GO" id="GO:0003735">
    <property type="term" value="F:structural constituent of ribosome"/>
    <property type="evidence" value="ECO:0007669"/>
    <property type="project" value="InterPro"/>
</dbReference>
<evidence type="ECO:0000259" key="18">
    <source>
        <dbReference type="PROSITE" id="PS50235"/>
    </source>
</evidence>
<proteinExistence type="evidence at transcript level"/>
<comment type="catalytic activity">
    <reaction evidence="1">
        <text>Thiol-dependent hydrolysis of ester, thioester, amide, peptide and isopeptide bonds formed by the C-terminal Gly of ubiquitin (a 76-residue protein attached to proteins as an intracellular targeting signal).</text>
        <dbReference type="EC" id="3.4.19.12"/>
    </reaction>
</comment>
<feature type="region of interest" description="Disordered" evidence="17">
    <location>
        <begin position="347"/>
        <end position="388"/>
    </location>
</feature>
<evidence type="ECO:0000256" key="14">
    <source>
        <dbReference type="ARBA" id="ARBA00022833"/>
    </source>
</evidence>
<evidence type="ECO:0000256" key="10">
    <source>
        <dbReference type="ARBA" id="ARBA00022723"/>
    </source>
</evidence>
<evidence type="ECO:0000256" key="7">
    <source>
        <dbReference type="ARBA" id="ARBA00022490"/>
    </source>
</evidence>
<evidence type="ECO:0000256" key="11">
    <source>
        <dbReference type="ARBA" id="ARBA00022786"/>
    </source>
</evidence>
<name>A0A4Y7NLP8_9CRUS</name>
<dbReference type="EC" id="3.4.19.12" evidence="6"/>
<organism evidence="19">
    <name type="scientific">Scapholeberis mucronata</name>
    <dbReference type="NCBI Taxonomy" id="202097"/>
    <lineage>
        <taxon>Eukaryota</taxon>
        <taxon>Metazoa</taxon>
        <taxon>Ecdysozoa</taxon>
        <taxon>Arthropoda</taxon>
        <taxon>Crustacea</taxon>
        <taxon>Branchiopoda</taxon>
        <taxon>Diplostraca</taxon>
        <taxon>Cladocera</taxon>
        <taxon>Anomopoda</taxon>
        <taxon>Daphniidae</taxon>
        <taxon>Scapholeberis</taxon>
    </lineage>
</organism>
<feature type="region of interest" description="Disordered" evidence="17">
    <location>
        <begin position="293"/>
        <end position="312"/>
    </location>
</feature>
<dbReference type="Pfam" id="PF01302">
    <property type="entry name" value="CAP_GLY"/>
    <property type="match status" value="1"/>
</dbReference>
<comment type="similarity">
    <text evidence="4">Belongs to the universal ribosomal protein uL15 family.</text>
</comment>
<comment type="subcellular location">
    <subcellularLocation>
        <location evidence="2">Cytoplasm</location>
        <location evidence="2">Cytoskeleton</location>
        <location evidence="2">Microtubule organizing center</location>
        <location evidence="2">Centrosome</location>
    </subcellularLocation>
    <subcellularLocation>
        <location evidence="3">Cytoplasm</location>
        <location evidence="3">Perinuclear region</location>
    </subcellularLocation>
</comment>
<evidence type="ECO:0000256" key="15">
    <source>
        <dbReference type="ARBA" id="ARBA00022980"/>
    </source>
</evidence>
<sequence>MLRSLPRIALNNIKSNPKAFAQSKRGRGQHGGNKHGAGNKGSGQRQNFMRLGYETGNNPFYLRVPKEPYYRGHHLKREYPPITLLQLQTMIDTGRVDISKPLDLAALCNSKIFHMNPQENHFGFQLTDEGLDIFQARINIEIQHASEQVIAAIERNGGVITTAYYDPASLLALRNPMKFFARGVPIPKRQLPPENAVEYYTDPKNRGYLADPDLIAVERFKLAQKYGYELPDLTKSSDVLPVMLERKDPRQIFYGLNPGTSVRNKLYSQSPTDRQSSVSTYSTSELNQLYCSTTDRKPRNLPPKPGSKLHLDFPSSLDYSCENSTGPEQRKSQTLKHKTTLHHANLIELGSPPNSPVKSPTSNAQQYLHQHSAPASRPRLESSSSVNSDSLAQEFSQLASDLHDGMEVGSLVEVTLGGRQLYGVVRWCSKTRTKTDQGLVGIELENEIEDGSDGSYLGQHLFRCTPGRGIFISPRHCRPDSRFAVDTPKSSANARNSDHLPELEYGGPECPSVLGEVPPVGQYGDWSKLTGKFRGIQGHHNSCYLDATLFSMFTFTSIFDGLLFRPPTREDIPQYEEVQRILREEIVNPLRQHYYVRADKVMKLRRLLQKLGSVKGLTNEEKDPEEFLHCLLSQTLRAEPYLKLSSGQEAYHHQLFVEKDDKLTMPTVQQLFEQSFLSSGIKLKEVPPSLIIQMPRFGKSYKMYPYVLPSSLLDITDVLENSPRQCIVCGHLAEMECQQCLGQCGAGLESISFCTPCLNKVHSHRKRTTHQAQPLKVPADFAALQEHCVIPRMYMELFAVVCIATSHYVAFVKCGPGPDAPWCFFDSMADRRGEQNGFNIPEVIACPDLPRWLSDDWDKQLLTIRILHEAIKRTLQDHYLLLFQKPEMNIIK</sequence>
<dbReference type="GO" id="GO:0016579">
    <property type="term" value="P:protein deubiquitination"/>
    <property type="evidence" value="ECO:0007669"/>
    <property type="project" value="InterPro"/>
</dbReference>
<dbReference type="GO" id="GO:0048471">
    <property type="term" value="C:perinuclear region of cytoplasm"/>
    <property type="evidence" value="ECO:0007669"/>
    <property type="project" value="UniProtKB-SubCell"/>
</dbReference>
<evidence type="ECO:0000256" key="8">
    <source>
        <dbReference type="ARBA" id="ARBA00022553"/>
    </source>
</evidence>
<feature type="region of interest" description="Disordered" evidence="17">
    <location>
        <begin position="483"/>
        <end position="502"/>
    </location>
</feature>
<dbReference type="InterPro" id="IPR036859">
    <property type="entry name" value="CAP-Gly_dom_sf"/>
</dbReference>
<dbReference type="GO" id="GO:0006508">
    <property type="term" value="P:proteolysis"/>
    <property type="evidence" value="ECO:0007669"/>
    <property type="project" value="UniProtKB-KW"/>
</dbReference>
<dbReference type="InterPro" id="IPR028889">
    <property type="entry name" value="USP"/>
</dbReference>
<evidence type="ECO:0000256" key="16">
    <source>
        <dbReference type="ARBA" id="ARBA00023274"/>
    </source>
</evidence>
<dbReference type="Pfam" id="PF00443">
    <property type="entry name" value="UCH"/>
    <property type="match status" value="1"/>
</dbReference>
<keyword evidence="9" id="KW-0645">Protease</keyword>
<reference evidence="19" key="1">
    <citation type="submission" date="2018-08" db="EMBL/GenBank/DDBJ databases">
        <authorList>
            <person name="Cornetti L."/>
        </authorList>
    </citation>
    <scope>NUCLEOTIDE SEQUENCE</scope>
    <source>
        <strain evidence="19">BE-ASS</strain>
    </source>
</reference>
<dbReference type="AlphaFoldDB" id="A0A4Y7NLP8"/>
<evidence type="ECO:0000256" key="4">
    <source>
        <dbReference type="ARBA" id="ARBA00007320"/>
    </source>
</evidence>
<dbReference type="InterPro" id="IPR038765">
    <property type="entry name" value="Papain-like_cys_pep_sf"/>
</dbReference>
<dbReference type="InterPro" id="IPR030878">
    <property type="entry name" value="Ribosomal_uL15"/>
</dbReference>
<dbReference type="InterPro" id="IPR036227">
    <property type="entry name" value="Ribosomal_uL15/eL18_sf"/>
</dbReference>
<evidence type="ECO:0000256" key="5">
    <source>
        <dbReference type="ARBA" id="ARBA00009085"/>
    </source>
</evidence>